<dbReference type="AlphaFoldDB" id="Q23PX1"/>
<dbReference type="InParanoid" id="Q23PX1"/>
<protein>
    <submittedName>
        <fullName evidence="1">Uncharacterized protein</fullName>
    </submittedName>
</protein>
<dbReference type="GeneID" id="7835282"/>
<name>Q23PX1_TETTS</name>
<dbReference type="RefSeq" id="XP_001018809.2">
    <property type="nucleotide sequence ID" value="XM_001018809.2"/>
</dbReference>
<accession>Q23PX1</accession>
<evidence type="ECO:0000313" key="1">
    <source>
        <dbReference type="EMBL" id="EAR98564.2"/>
    </source>
</evidence>
<gene>
    <name evidence="1" type="ORF">TTHERM_00463120</name>
</gene>
<sequence>MSQLGLQDYSLPNLQTKIDEEFIDFERSVKNWANQTRESEIMILILGNMNVEKKFPQLKKQLFTQNLINFVSGDLQTTYEKIINYKNYDFLTNFLRDLDEIGGNGREEMERSKFILKQQMKDFNEFEFEFDDKILTLDGFRLPCKIKVELLFYDNEKKQISKKPGLYYFIVNQLNFDLEVIQHLIEMRQQNQQNSLSIFNQAFREIYDHMNFEYKCYQEYFLEKFYSQKSTS</sequence>
<dbReference type="EMBL" id="GG662650">
    <property type="protein sequence ID" value="EAR98564.2"/>
    <property type="molecule type" value="Genomic_DNA"/>
</dbReference>
<dbReference type="Proteomes" id="UP000009168">
    <property type="component" value="Unassembled WGS sequence"/>
</dbReference>
<evidence type="ECO:0000313" key="2">
    <source>
        <dbReference type="Proteomes" id="UP000009168"/>
    </source>
</evidence>
<dbReference type="KEGG" id="tet:TTHERM_00463120"/>
<dbReference type="HOGENOM" id="CLU_954684_0_0_1"/>
<reference evidence="2" key="1">
    <citation type="journal article" date="2006" name="PLoS Biol.">
        <title>Macronuclear genome sequence of the ciliate Tetrahymena thermophila, a model eukaryote.</title>
        <authorList>
            <person name="Eisen J.A."/>
            <person name="Coyne R.S."/>
            <person name="Wu M."/>
            <person name="Wu D."/>
            <person name="Thiagarajan M."/>
            <person name="Wortman J.R."/>
            <person name="Badger J.H."/>
            <person name="Ren Q."/>
            <person name="Amedeo P."/>
            <person name="Jones K.M."/>
            <person name="Tallon L.J."/>
            <person name="Delcher A.L."/>
            <person name="Salzberg S.L."/>
            <person name="Silva J.C."/>
            <person name="Haas B.J."/>
            <person name="Majoros W.H."/>
            <person name="Farzad M."/>
            <person name="Carlton J.M."/>
            <person name="Smith R.K. Jr."/>
            <person name="Garg J."/>
            <person name="Pearlman R.E."/>
            <person name="Karrer K.M."/>
            <person name="Sun L."/>
            <person name="Manning G."/>
            <person name="Elde N.C."/>
            <person name="Turkewitz A.P."/>
            <person name="Asai D.J."/>
            <person name="Wilkes D.E."/>
            <person name="Wang Y."/>
            <person name="Cai H."/>
            <person name="Collins K."/>
            <person name="Stewart B.A."/>
            <person name="Lee S.R."/>
            <person name="Wilamowska K."/>
            <person name="Weinberg Z."/>
            <person name="Ruzzo W.L."/>
            <person name="Wloga D."/>
            <person name="Gaertig J."/>
            <person name="Frankel J."/>
            <person name="Tsao C.-C."/>
            <person name="Gorovsky M.A."/>
            <person name="Keeling P.J."/>
            <person name="Waller R.F."/>
            <person name="Patron N.J."/>
            <person name="Cherry J.M."/>
            <person name="Stover N.A."/>
            <person name="Krieger C.J."/>
            <person name="del Toro C."/>
            <person name="Ryder H.F."/>
            <person name="Williamson S.C."/>
            <person name="Barbeau R.A."/>
            <person name="Hamilton E.P."/>
            <person name="Orias E."/>
        </authorList>
    </citation>
    <scope>NUCLEOTIDE SEQUENCE [LARGE SCALE GENOMIC DNA]</scope>
    <source>
        <strain evidence="2">SB210</strain>
    </source>
</reference>
<organism evidence="1 2">
    <name type="scientific">Tetrahymena thermophila (strain SB210)</name>
    <dbReference type="NCBI Taxonomy" id="312017"/>
    <lineage>
        <taxon>Eukaryota</taxon>
        <taxon>Sar</taxon>
        <taxon>Alveolata</taxon>
        <taxon>Ciliophora</taxon>
        <taxon>Intramacronucleata</taxon>
        <taxon>Oligohymenophorea</taxon>
        <taxon>Hymenostomatida</taxon>
        <taxon>Tetrahymenina</taxon>
        <taxon>Tetrahymenidae</taxon>
        <taxon>Tetrahymena</taxon>
    </lineage>
</organism>
<keyword evidence="2" id="KW-1185">Reference proteome</keyword>
<proteinExistence type="predicted"/>